<dbReference type="RefSeq" id="WP_126792379.1">
    <property type="nucleotide sequence ID" value="NZ_PIPI01000003.1"/>
</dbReference>
<feature type="transmembrane region" description="Helical" evidence="1">
    <location>
        <begin position="143"/>
        <end position="159"/>
    </location>
</feature>
<keyword evidence="3" id="KW-1185">Reference proteome</keyword>
<accession>A0A432VUS6</accession>
<organism evidence="2 3">
    <name type="scientific">Aliidiomarina haloalkalitolerans</name>
    <dbReference type="NCBI Taxonomy" id="859059"/>
    <lineage>
        <taxon>Bacteria</taxon>
        <taxon>Pseudomonadati</taxon>
        <taxon>Pseudomonadota</taxon>
        <taxon>Gammaproteobacteria</taxon>
        <taxon>Alteromonadales</taxon>
        <taxon>Idiomarinaceae</taxon>
        <taxon>Aliidiomarina</taxon>
    </lineage>
</organism>
<proteinExistence type="predicted"/>
<feature type="transmembrane region" description="Helical" evidence="1">
    <location>
        <begin position="103"/>
        <end position="131"/>
    </location>
</feature>
<sequence length="162" mass="17541">MALRTIKILLVAAIGFMCLFYALQNIANLDAAHGFVAAVFSNAGHEIYPNTFFFAIESSVIVWICLILIITLEALAGIVALAGAFAMLRARREEASLFNESKYFAYLGAGIALLVWFGLFTVLGGAFFQMWQTPLGGGSLEGSFQYLGSIALVTLFVSMPDH</sequence>
<keyword evidence="1" id="KW-0812">Transmembrane</keyword>
<keyword evidence="1" id="KW-1133">Transmembrane helix</keyword>
<feature type="transmembrane region" description="Helical" evidence="1">
    <location>
        <begin position="61"/>
        <end position="82"/>
    </location>
</feature>
<dbReference type="AlphaFoldDB" id="A0A432VUS6"/>
<evidence type="ECO:0000313" key="2">
    <source>
        <dbReference type="EMBL" id="RUO20283.1"/>
    </source>
</evidence>
<dbReference type="Pfam" id="PF09933">
    <property type="entry name" value="DUF2165"/>
    <property type="match status" value="1"/>
</dbReference>
<evidence type="ECO:0008006" key="4">
    <source>
        <dbReference type="Google" id="ProtNLM"/>
    </source>
</evidence>
<evidence type="ECO:0000313" key="3">
    <source>
        <dbReference type="Proteomes" id="UP000288212"/>
    </source>
</evidence>
<reference evidence="2 3" key="1">
    <citation type="journal article" date="2011" name="Front. Microbiol.">
        <title>Genomic signatures of strain selection and enhancement in Bacillus atrophaeus var. globigii, a historical biowarfare simulant.</title>
        <authorList>
            <person name="Gibbons H.S."/>
            <person name="Broomall S.M."/>
            <person name="McNew L.A."/>
            <person name="Daligault H."/>
            <person name="Chapman C."/>
            <person name="Bruce D."/>
            <person name="Karavis M."/>
            <person name="Krepps M."/>
            <person name="McGregor P.A."/>
            <person name="Hong C."/>
            <person name="Park K.H."/>
            <person name="Akmal A."/>
            <person name="Feldman A."/>
            <person name="Lin J.S."/>
            <person name="Chang W.E."/>
            <person name="Higgs B.W."/>
            <person name="Demirev P."/>
            <person name="Lindquist J."/>
            <person name="Liem A."/>
            <person name="Fochler E."/>
            <person name="Read T.D."/>
            <person name="Tapia R."/>
            <person name="Johnson S."/>
            <person name="Bishop-Lilly K.A."/>
            <person name="Detter C."/>
            <person name="Han C."/>
            <person name="Sozhamannan S."/>
            <person name="Rosenzweig C.N."/>
            <person name="Skowronski E.W."/>
        </authorList>
    </citation>
    <scope>NUCLEOTIDE SEQUENCE [LARGE SCALE GENOMIC DNA]</scope>
    <source>
        <strain evidence="2 3">AK5</strain>
    </source>
</reference>
<name>A0A432VUS6_9GAMM</name>
<evidence type="ECO:0000256" key="1">
    <source>
        <dbReference type="SAM" id="Phobius"/>
    </source>
</evidence>
<comment type="caution">
    <text evidence="2">The sequence shown here is derived from an EMBL/GenBank/DDBJ whole genome shotgun (WGS) entry which is preliminary data.</text>
</comment>
<protein>
    <recommendedName>
        <fullName evidence="4">DUF2165 domain-containing protein</fullName>
    </recommendedName>
</protein>
<gene>
    <name evidence="2" type="ORF">CWE06_06560</name>
</gene>
<dbReference type="EMBL" id="PIPI01000003">
    <property type="protein sequence ID" value="RUO20283.1"/>
    <property type="molecule type" value="Genomic_DNA"/>
</dbReference>
<dbReference type="Proteomes" id="UP000288212">
    <property type="component" value="Unassembled WGS sequence"/>
</dbReference>
<dbReference type="InterPro" id="IPR018681">
    <property type="entry name" value="DUF2165_transmembrane"/>
</dbReference>
<keyword evidence="1" id="KW-0472">Membrane</keyword>
<dbReference type="OrthoDB" id="7618855at2"/>